<proteinExistence type="inferred from homology"/>
<dbReference type="Pfam" id="PF00069">
    <property type="entry name" value="Pkinase"/>
    <property type="match status" value="1"/>
</dbReference>
<protein>
    <submittedName>
        <fullName evidence="8">Kinase-like protein</fullName>
    </submittedName>
</protein>
<evidence type="ECO:0000256" key="4">
    <source>
        <dbReference type="PROSITE-ProRule" id="PRU10141"/>
    </source>
</evidence>
<keyword evidence="3 4" id="KW-0067">ATP-binding</keyword>
<keyword evidence="9" id="KW-1185">Reference proteome</keyword>
<dbReference type="InterPro" id="IPR017441">
    <property type="entry name" value="Protein_kinase_ATP_BS"/>
</dbReference>
<dbReference type="GO" id="GO:0010506">
    <property type="term" value="P:regulation of autophagy"/>
    <property type="evidence" value="ECO:0007669"/>
    <property type="project" value="InterPro"/>
</dbReference>
<keyword evidence="2 4" id="KW-0547">Nucleotide-binding</keyword>
<evidence type="ECO:0000256" key="1">
    <source>
        <dbReference type="ARBA" id="ARBA00005575"/>
    </source>
</evidence>
<dbReference type="InterPro" id="IPR011009">
    <property type="entry name" value="Kinase-like_dom_sf"/>
</dbReference>
<keyword evidence="8" id="KW-0418">Kinase</keyword>
<dbReference type="InterPro" id="IPR008271">
    <property type="entry name" value="Ser/Thr_kinase_AS"/>
</dbReference>
<evidence type="ECO:0000259" key="7">
    <source>
        <dbReference type="PROSITE" id="PS50011"/>
    </source>
</evidence>
<dbReference type="PROSITE" id="PS00107">
    <property type="entry name" value="PROTEIN_KINASE_ATP"/>
    <property type="match status" value="1"/>
</dbReference>
<dbReference type="GO" id="GO:0004674">
    <property type="term" value="F:protein serine/threonine kinase activity"/>
    <property type="evidence" value="ECO:0007669"/>
    <property type="project" value="UniProtKB-KW"/>
</dbReference>
<evidence type="ECO:0000313" key="9">
    <source>
        <dbReference type="Proteomes" id="UP000054144"/>
    </source>
</evidence>
<evidence type="ECO:0000259" key="6">
    <source>
        <dbReference type="PROSITE" id="PS50006"/>
    </source>
</evidence>
<dbReference type="Proteomes" id="UP000054144">
    <property type="component" value="Unassembled WGS sequence"/>
</dbReference>
<evidence type="ECO:0000256" key="5">
    <source>
        <dbReference type="RuleBase" id="RU000304"/>
    </source>
</evidence>
<accession>A0A0D7AIL1</accession>
<dbReference type="Gene3D" id="1.10.510.10">
    <property type="entry name" value="Transferase(Phosphotransferase) domain 1"/>
    <property type="match status" value="1"/>
</dbReference>
<gene>
    <name evidence="8" type="ORF">FISHEDRAFT_70571</name>
</gene>
<dbReference type="InterPro" id="IPR008984">
    <property type="entry name" value="SMAD_FHA_dom_sf"/>
</dbReference>
<dbReference type="InterPro" id="IPR000719">
    <property type="entry name" value="Prot_kinase_dom"/>
</dbReference>
<evidence type="ECO:0000256" key="2">
    <source>
        <dbReference type="ARBA" id="ARBA00022741"/>
    </source>
</evidence>
<keyword evidence="5" id="KW-0723">Serine/threonine-protein kinase</keyword>
<dbReference type="PROSITE" id="PS50011">
    <property type="entry name" value="PROTEIN_KINASE_DOM"/>
    <property type="match status" value="1"/>
</dbReference>
<dbReference type="PROSITE" id="PS50006">
    <property type="entry name" value="FHA_DOMAIN"/>
    <property type="match status" value="1"/>
</dbReference>
<name>A0A0D7AIL1_9AGAR</name>
<dbReference type="InterPro" id="IPR000253">
    <property type="entry name" value="FHA_dom"/>
</dbReference>
<comment type="similarity">
    <text evidence="1">Belongs to the protein kinase superfamily. CAMK Ser/Thr protein kinase family. CHEK2 subfamily.</text>
</comment>
<dbReference type="SMART" id="SM00220">
    <property type="entry name" value="S_TKc"/>
    <property type="match status" value="1"/>
</dbReference>
<dbReference type="SUPFAM" id="SSF49879">
    <property type="entry name" value="SMAD/FHA domain"/>
    <property type="match status" value="1"/>
</dbReference>
<dbReference type="SMART" id="SM00240">
    <property type="entry name" value="FHA"/>
    <property type="match status" value="1"/>
</dbReference>
<dbReference type="PROSITE" id="PS00108">
    <property type="entry name" value="PROTEIN_KINASE_ST"/>
    <property type="match status" value="1"/>
</dbReference>
<dbReference type="EMBL" id="KN881649">
    <property type="protein sequence ID" value="KIY51594.1"/>
    <property type="molecule type" value="Genomic_DNA"/>
</dbReference>
<dbReference type="AlphaFoldDB" id="A0A0D7AIL1"/>
<dbReference type="PANTHER" id="PTHR24348">
    <property type="entry name" value="SERINE/THREONINE-PROTEIN KINASE UNC-51-RELATED"/>
    <property type="match status" value="1"/>
</dbReference>
<evidence type="ECO:0000256" key="3">
    <source>
        <dbReference type="ARBA" id="ARBA00022840"/>
    </source>
</evidence>
<dbReference type="Gene3D" id="2.60.200.20">
    <property type="match status" value="1"/>
</dbReference>
<dbReference type="SUPFAM" id="SSF56112">
    <property type="entry name" value="Protein kinase-like (PK-like)"/>
    <property type="match status" value="1"/>
</dbReference>
<dbReference type="GO" id="GO:0005524">
    <property type="term" value="F:ATP binding"/>
    <property type="evidence" value="ECO:0007669"/>
    <property type="project" value="UniProtKB-UniRule"/>
</dbReference>
<feature type="domain" description="FHA" evidence="6">
    <location>
        <begin position="38"/>
        <end position="89"/>
    </location>
</feature>
<dbReference type="GO" id="GO:0005737">
    <property type="term" value="C:cytoplasm"/>
    <property type="evidence" value="ECO:0007669"/>
    <property type="project" value="TreeGrafter"/>
</dbReference>
<feature type="binding site" evidence="4">
    <location>
        <position position="173"/>
    </location>
    <ligand>
        <name>ATP</name>
        <dbReference type="ChEBI" id="CHEBI:30616"/>
    </ligand>
</feature>
<evidence type="ECO:0000313" key="8">
    <source>
        <dbReference type="EMBL" id="KIY51594.1"/>
    </source>
</evidence>
<dbReference type="InterPro" id="IPR045269">
    <property type="entry name" value="Atg1-like"/>
</dbReference>
<feature type="domain" description="Protein kinase" evidence="7">
    <location>
        <begin position="143"/>
        <end position="426"/>
    </location>
</feature>
<reference evidence="8 9" key="1">
    <citation type="journal article" date="2015" name="Fungal Genet. Biol.">
        <title>Evolution of novel wood decay mechanisms in Agaricales revealed by the genome sequences of Fistulina hepatica and Cylindrobasidium torrendii.</title>
        <authorList>
            <person name="Floudas D."/>
            <person name="Held B.W."/>
            <person name="Riley R."/>
            <person name="Nagy L.G."/>
            <person name="Koehler G."/>
            <person name="Ransdell A.S."/>
            <person name="Younus H."/>
            <person name="Chow J."/>
            <person name="Chiniquy J."/>
            <person name="Lipzen A."/>
            <person name="Tritt A."/>
            <person name="Sun H."/>
            <person name="Haridas S."/>
            <person name="LaButti K."/>
            <person name="Ohm R.A."/>
            <person name="Kues U."/>
            <person name="Blanchette R.A."/>
            <person name="Grigoriev I.V."/>
            <person name="Minto R.E."/>
            <person name="Hibbett D.S."/>
        </authorList>
    </citation>
    <scope>NUCLEOTIDE SEQUENCE [LARGE SCALE GENOMIC DNA]</scope>
    <source>
        <strain evidence="8 9">ATCC 64428</strain>
    </source>
</reference>
<sequence>MSQGLGDTFVWGTLQCCHSPAAPDVDCYVVWSLYGQAVSVGRGLDNTIIIPMPYTSVHHCVIYCDPADDYKVTVKDVSSNGIWINFRKIEKYGTATLKHGDILSLGTDRTAQGPNEHHHYIFQLSDSIPAPSVTNKSLVVRDFEIVRVLGHGGFGHVHMARRRAAPHDLVAIKQLNKVKCGLPASASSGHPNGTYVEQAMKEILNQQRAHVQRDNSSDNDILRIYEFFYELDGSFNIVMELAAGGSLTNYIKKHEDGLAENEAKYFAYQICDVVHFLHTMPNPITHRDLKPDNVLLTTDIPPRIKLADFGMAHDGTHNIQYPCGSRAFFAPEMRTGEGTYDYRADIYSVGCLVFSMLTKRMVFRPSSQQSAITGPDSDCEEDRHVEWSALAKKGVSFEGRNFVEGLMAFLPEERMSLEMALLHAWFADVVKLD</sequence>
<organism evidence="8 9">
    <name type="scientific">Fistulina hepatica ATCC 64428</name>
    <dbReference type="NCBI Taxonomy" id="1128425"/>
    <lineage>
        <taxon>Eukaryota</taxon>
        <taxon>Fungi</taxon>
        <taxon>Dikarya</taxon>
        <taxon>Basidiomycota</taxon>
        <taxon>Agaricomycotina</taxon>
        <taxon>Agaricomycetes</taxon>
        <taxon>Agaricomycetidae</taxon>
        <taxon>Agaricales</taxon>
        <taxon>Fistulinaceae</taxon>
        <taxon>Fistulina</taxon>
    </lineage>
</organism>
<keyword evidence="8" id="KW-0808">Transferase</keyword>
<dbReference type="Pfam" id="PF00498">
    <property type="entry name" value="FHA"/>
    <property type="match status" value="1"/>
</dbReference>
<dbReference type="OrthoDB" id="2923545at2759"/>